<dbReference type="Proteomes" id="UP001164746">
    <property type="component" value="Chromosome 10"/>
</dbReference>
<dbReference type="PANTHER" id="PTHR24238:SF47">
    <property type="entry name" value="ECDYSTEROIDS_DOPAMINE RECEPTOR-RELATED"/>
    <property type="match status" value="1"/>
</dbReference>
<dbReference type="CDD" id="cd00637">
    <property type="entry name" value="7tm_classA_rhodopsin-like"/>
    <property type="match status" value="1"/>
</dbReference>
<dbReference type="EMBL" id="CP111021">
    <property type="protein sequence ID" value="WAR15826.1"/>
    <property type="molecule type" value="Genomic_DNA"/>
</dbReference>
<proteinExistence type="predicted"/>
<evidence type="ECO:0000256" key="5">
    <source>
        <dbReference type="ARBA" id="ARBA00023136"/>
    </source>
</evidence>
<gene>
    <name evidence="10" type="ORF">MAR_030420</name>
</gene>
<accession>A0ABY7F449</accession>
<evidence type="ECO:0000259" key="9">
    <source>
        <dbReference type="PROSITE" id="PS50262"/>
    </source>
</evidence>
<evidence type="ECO:0000256" key="1">
    <source>
        <dbReference type="ARBA" id="ARBA00004141"/>
    </source>
</evidence>
<feature type="transmembrane region" description="Helical" evidence="8">
    <location>
        <begin position="73"/>
        <end position="95"/>
    </location>
</feature>
<evidence type="ECO:0000256" key="6">
    <source>
        <dbReference type="ARBA" id="ARBA00023170"/>
    </source>
</evidence>
<evidence type="ECO:0000256" key="8">
    <source>
        <dbReference type="SAM" id="Phobius"/>
    </source>
</evidence>
<keyword evidence="2 8" id="KW-0812">Transmembrane</keyword>
<evidence type="ECO:0000256" key="4">
    <source>
        <dbReference type="ARBA" id="ARBA00023040"/>
    </source>
</evidence>
<keyword evidence="4" id="KW-0297">G-protein coupled receptor</keyword>
<comment type="subcellular location">
    <subcellularLocation>
        <location evidence="1">Membrane</location>
        <topology evidence="1">Multi-pass membrane protein</topology>
    </subcellularLocation>
</comment>
<reference evidence="10" key="1">
    <citation type="submission" date="2022-11" db="EMBL/GenBank/DDBJ databases">
        <title>Centuries of genome instability and evolution in soft-shell clam transmissible cancer (bioRxiv).</title>
        <authorList>
            <person name="Hart S.F.M."/>
            <person name="Yonemitsu M.A."/>
            <person name="Giersch R.M."/>
            <person name="Beal B.F."/>
            <person name="Arriagada G."/>
            <person name="Davis B.W."/>
            <person name="Ostrander E.A."/>
            <person name="Goff S.P."/>
            <person name="Metzger M.J."/>
        </authorList>
    </citation>
    <scope>NUCLEOTIDE SEQUENCE</scope>
    <source>
        <strain evidence="10">MELC-2E11</strain>
        <tissue evidence="10">Siphon/mantle</tissue>
    </source>
</reference>
<dbReference type="PANTHER" id="PTHR24238">
    <property type="entry name" value="G-PROTEIN COUPLED RECEPTOR"/>
    <property type="match status" value="1"/>
</dbReference>
<protein>
    <recommendedName>
        <fullName evidence="9">G-protein coupled receptors family 1 profile domain-containing protein</fullName>
    </recommendedName>
</protein>
<keyword evidence="6" id="KW-0675">Receptor</keyword>
<keyword evidence="3 8" id="KW-1133">Transmembrane helix</keyword>
<dbReference type="PROSITE" id="PS50262">
    <property type="entry name" value="G_PROTEIN_RECEP_F1_2"/>
    <property type="match status" value="1"/>
</dbReference>
<feature type="transmembrane region" description="Helical" evidence="8">
    <location>
        <begin position="36"/>
        <end position="61"/>
    </location>
</feature>
<feature type="domain" description="G-protein coupled receptors family 1 profile" evidence="9">
    <location>
        <begin position="53"/>
        <end position="93"/>
    </location>
</feature>
<evidence type="ECO:0000256" key="3">
    <source>
        <dbReference type="ARBA" id="ARBA00022989"/>
    </source>
</evidence>
<dbReference type="SUPFAM" id="SSF81321">
    <property type="entry name" value="Family A G protein-coupled receptor-like"/>
    <property type="match status" value="1"/>
</dbReference>
<dbReference type="Gene3D" id="1.20.1070.10">
    <property type="entry name" value="Rhodopsin 7-helix transmembrane proteins"/>
    <property type="match status" value="1"/>
</dbReference>
<dbReference type="PRINTS" id="PR00237">
    <property type="entry name" value="GPCRRHODOPSN"/>
</dbReference>
<evidence type="ECO:0000256" key="7">
    <source>
        <dbReference type="ARBA" id="ARBA00023224"/>
    </source>
</evidence>
<dbReference type="InterPro" id="IPR017452">
    <property type="entry name" value="GPCR_Rhodpsn_7TM"/>
</dbReference>
<name>A0ABY7F449_MYAAR</name>
<dbReference type="InterPro" id="IPR000276">
    <property type="entry name" value="GPCR_Rhodpsn"/>
</dbReference>
<evidence type="ECO:0000313" key="10">
    <source>
        <dbReference type="EMBL" id="WAR15826.1"/>
    </source>
</evidence>
<organism evidence="10 11">
    <name type="scientific">Mya arenaria</name>
    <name type="common">Soft-shell clam</name>
    <dbReference type="NCBI Taxonomy" id="6604"/>
    <lineage>
        <taxon>Eukaryota</taxon>
        <taxon>Metazoa</taxon>
        <taxon>Spiralia</taxon>
        <taxon>Lophotrochozoa</taxon>
        <taxon>Mollusca</taxon>
        <taxon>Bivalvia</taxon>
        <taxon>Autobranchia</taxon>
        <taxon>Heteroconchia</taxon>
        <taxon>Euheterodonta</taxon>
        <taxon>Imparidentia</taxon>
        <taxon>Neoheterodontei</taxon>
        <taxon>Myida</taxon>
        <taxon>Myoidea</taxon>
        <taxon>Myidae</taxon>
        <taxon>Mya</taxon>
    </lineage>
</organism>
<keyword evidence="5 8" id="KW-0472">Membrane</keyword>
<evidence type="ECO:0000313" key="11">
    <source>
        <dbReference type="Proteomes" id="UP001164746"/>
    </source>
</evidence>
<keyword evidence="11" id="KW-1185">Reference proteome</keyword>
<keyword evidence="7" id="KW-0807">Transducer</keyword>
<sequence>MPETPTNVTMPEDVVMMNQTQNGDELIENQSDLPDIVVITCMLSLFSIIGTTGNAFVLYVFSKKKDKNTSTVFILALASIDFVTCILVIPFTIAVEFQFKKIDSDLTWRDTSEHDSASPGSDSNE</sequence>
<evidence type="ECO:0000256" key="2">
    <source>
        <dbReference type="ARBA" id="ARBA00022692"/>
    </source>
</evidence>